<reference evidence="1" key="1">
    <citation type="submission" date="2013-04" db="EMBL/GenBank/DDBJ databases">
        <title>The genome sequencing project of 58 acetic acid bacteria.</title>
        <authorList>
            <person name="Okamoto-Kainuma A."/>
            <person name="Ishikawa M."/>
            <person name="Umino S."/>
            <person name="Koizumi Y."/>
            <person name="Shiwa Y."/>
            <person name="Yoshikawa H."/>
            <person name="Matsutani M."/>
            <person name="Matsushita K."/>
        </authorList>
    </citation>
    <scope>NUCLEOTIDE SEQUENCE</scope>
    <source>
        <strain evidence="1">DSM 14337</strain>
    </source>
</reference>
<dbReference type="Proteomes" id="UP001065047">
    <property type="component" value="Unassembled WGS sequence"/>
</dbReference>
<gene>
    <name evidence="1" type="ORF">AA14337_3387</name>
</gene>
<dbReference type="GeneID" id="29557083"/>
<evidence type="ECO:0000313" key="1">
    <source>
        <dbReference type="EMBL" id="GBQ86681.1"/>
    </source>
</evidence>
<proteinExistence type="predicted"/>
<organism evidence="1 2">
    <name type="scientific">Acetobacter malorum DSM 14337</name>
    <dbReference type="NCBI Taxonomy" id="1307910"/>
    <lineage>
        <taxon>Bacteria</taxon>
        <taxon>Pseudomonadati</taxon>
        <taxon>Pseudomonadota</taxon>
        <taxon>Alphaproteobacteria</taxon>
        <taxon>Acetobacterales</taxon>
        <taxon>Acetobacteraceae</taxon>
        <taxon>Acetobacter</taxon>
    </lineage>
</organism>
<comment type="caution">
    <text evidence="1">The sequence shown here is derived from an EMBL/GenBank/DDBJ whole genome shotgun (WGS) entry which is preliminary data.</text>
</comment>
<evidence type="ECO:0008006" key="3">
    <source>
        <dbReference type="Google" id="ProtNLM"/>
    </source>
</evidence>
<accession>A0ABQ0Q1B4</accession>
<dbReference type="RefSeq" id="WP_061505803.1">
    <property type="nucleotide sequence ID" value="NZ_BAPF01000059.1"/>
</dbReference>
<dbReference type="EMBL" id="BAPF01000059">
    <property type="protein sequence ID" value="GBQ86681.1"/>
    <property type="molecule type" value="Genomic_DNA"/>
</dbReference>
<evidence type="ECO:0000313" key="2">
    <source>
        <dbReference type="Proteomes" id="UP001065047"/>
    </source>
</evidence>
<name>A0ABQ0Q1B4_9PROT</name>
<protein>
    <recommendedName>
        <fullName evidence="3">J domain-containing protein</fullName>
    </recommendedName>
</protein>
<keyword evidence="2" id="KW-1185">Reference proteome</keyword>
<sequence length="343" mass="37360">MYSAEDLLSIANSEPERLFVSPDRISAIFTQLARKWHPDANAGAPNASAVFSHLVDLRNRANEKVRCKTWSTPGLVEIAGRKIRYFYKEKNDIADLYIGNTIGAISVRAENRDLALNMEKTVSAISFPSTGMERVFSKRLPGIRASFDGPDGDRVVVFSKPAGFIRLADILRESGPLAAPHVAWIMSELLSLATFFNLVMGIAHQGLNIETVYIHPQTHTAFIGGGWLYSGMLGQPLVALPDQTVDCAPSQALAGKKVSAAFDMACIRAIGRQLLGDSGGSSFRSRKDVPEALASWLRLPGSGDPRMDYSDWDDVLEASFGPKKFITLPITAQQIYGKDASNG</sequence>